<keyword evidence="1" id="KW-1133">Transmembrane helix</keyword>
<sequence length="145" mass="16501">MKKRKLVSLLLLLIGVVLSVAFILRIEFPQGLEVYFKREYYNQFGPLAISVELLIAGYYFLIGHNKTNFALALFGFTALLDPLFDQLGLFDSIVPLYGTIILSICGLFCIWLAFANPFELKRLSRFVAILSLVLGVFIELFFNYS</sequence>
<evidence type="ECO:0000313" key="2">
    <source>
        <dbReference type="EMBL" id="RKN75103.1"/>
    </source>
</evidence>
<proteinExistence type="predicted"/>
<dbReference type="EMBL" id="RBCJ01000008">
    <property type="protein sequence ID" value="RKN75103.1"/>
    <property type="molecule type" value="Genomic_DNA"/>
</dbReference>
<feature type="transmembrane region" description="Helical" evidence="1">
    <location>
        <begin position="96"/>
        <end position="114"/>
    </location>
</feature>
<organism evidence="2 3">
    <name type="scientific">Ulvibacterium marinum</name>
    <dbReference type="NCBI Taxonomy" id="2419782"/>
    <lineage>
        <taxon>Bacteria</taxon>
        <taxon>Pseudomonadati</taxon>
        <taxon>Bacteroidota</taxon>
        <taxon>Flavobacteriia</taxon>
        <taxon>Flavobacteriales</taxon>
        <taxon>Flavobacteriaceae</taxon>
        <taxon>Ulvibacterium</taxon>
    </lineage>
</organism>
<comment type="caution">
    <text evidence="2">The sequence shown here is derived from an EMBL/GenBank/DDBJ whole genome shotgun (WGS) entry which is preliminary data.</text>
</comment>
<dbReference type="AlphaFoldDB" id="A0A3B0BNZ5"/>
<feature type="transmembrane region" description="Helical" evidence="1">
    <location>
        <begin position="126"/>
        <end position="144"/>
    </location>
</feature>
<keyword evidence="1" id="KW-0812">Transmembrane</keyword>
<evidence type="ECO:0008006" key="4">
    <source>
        <dbReference type="Google" id="ProtNLM"/>
    </source>
</evidence>
<evidence type="ECO:0000256" key="1">
    <source>
        <dbReference type="SAM" id="Phobius"/>
    </source>
</evidence>
<gene>
    <name evidence="2" type="ORF">D7Z94_25210</name>
</gene>
<protein>
    <recommendedName>
        <fullName evidence="4">DoxX family protein</fullName>
    </recommendedName>
</protein>
<dbReference type="RefSeq" id="WP_120714446.1">
    <property type="nucleotide sequence ID" value="NZ_RBCJ01000008.1"/>
</dbReference>
<feature type="transmembrane region" description="Helical" evidence="1">
    <location>
        <begin position="43"/>
        <end position="61"/>
    </location>
</feature>
<keyword evidence="1" id="KW-0472">Membrane</keyword>
<accession>A0A3B0BNZ5</accession>
<evidence type="ECO:0000313" key="3">
    <source>
        <dbReference type="Proteomes" id="UP000276603"/>
    </source>
</evidence>
<reference evidence="2 3" key="1">
    <citation type="submission" date="2018-10" db="EMBL/GenBank/DDBJ databases">
        <title>Ulvibacterium marinum gen. nov., sp. nov., a novel marine bacterium of the family Flavobacteriaceae, isolated from a culture of the green alga Ulva prolifera.</title>
        <authorList>
            <person name="Zhang Z."/>
        </authorList>
    </citation>
    <scope>NUCLEOTIDE SEQUENCE [LARGE SCALE GENOMIC DNA]</scope>
    <source>
        <strain evidence="2 3">CCMM003</strain>
    </source>
</reference>
<dbReference type="OrthoDB" id="1178917at2"/>
<name>A0A3B0BNZ5_9FLAO</name>
<keyword evidence="3" id="KW-1185">Reference proteome</keyword>
<feature type="transmembrane region" description="Helical" evidence="1">
    <location>
        <begin position="68"/>
        <end position="84"/>
    </location>
</feature>
<dbReference type="Proteomes" id="UP000276603">
    <property type="component" value="Unassembled WGS sequence"/>
</dbReference>